<name>A0A6J4Q224_9ACTN</name>
<reference evidence="3" key="1">
    <citation type="submission" date="2020-02" db="EMBL/GenBank/DDBJ databases">
        <authorList>
            <person name="Meier V. D."/>
        </authorList>
    </citation>
    <scope>NUCLEOTIDE SEQUENCE</scope>
    <source>
        <strain evidence="3">AVDCRST_MAG28</strain>
    </source>
</reference>
<evidence type="ECO:0000256" key="2">
    <source>
        <dbReference type="SAM" id="Phobius"/>
    </source>
</evidence>
<organism evidence="3">
    <name type="scientific">uncultured Rubrobacteraceae bacterium</name>
    <dbReference type="NCBI Taxonomy" id="349277"/>
    <lineage>
        <taxon>Bacteria</taxon>
        <taxon>Bacillati</taxon>
        <taxon>Actinomycetota</taxon>
        <taxon>Rubrobacteria</taxon>
        <taxon>Rubrobacterales</taxon>
        <taxon>Rubrobacteraceae</taxon>
        <taxon>environmental samples</taxon>
    </lineage>
</organism>
<feature type="compositionally biased region" description="Basic residues" evidence="1">
    <location>
        <begin position="81"/>
        <end position="103"/>
    </location>
</feature>
<feature type="transmembrane region" description="Helical" evidence="2">
    <location>
        <begin position="30"/>
        <end position="48"/>
    </location>
</feature>
<feature type="region of interest" description="Disordered" evidence="1">
    <location>
        <begin position="75"/>
        <end position="103"/>
    </location>
</feature>
<keyword evidence="2" id="KW-0812">Transmembrane</keyword>
<evidence type="ECO:0000256" key="1">
    <source>
        <dbReference type="SAM" id="MobiDB-lite"/>
    </source>
</evidence>
<evidence type="ECO:0000313" key="3">
    <source>
        <dbReference type="EMBL" id="CAA9431894.1"/>
    </source>
</evidence>
<gene>
    <name evidence="3" type="ORF">AVDCRST_MAG28-1512</name>
</gene>
<proteinExistence type="predicted"/>
<accession>A0A6J4Q224</accession>
<keyword evidence="2" id="KW-0472">Membrane</keyword>
<feature type="transmembrane region" description="Helical" evidence="2">
    <location>
        <begin position="6"/>
        <end position="23"/>
    </location>
</feature>
<dbReference type="EMBL" id="CADCVE010000001">
    <property type="protein sequence ID" value="CAA9431894.1"/>
    <property type="molecule type" value="Genomic_DNA"/>
</dbReference>
<feature type="transmembrane region" description="Helical" evidence="2">
    <location>
        <begin position="54"/>
        <end position="72"/>
    </location>
</feature>
<keyword evidence="2" id="KW-1133">Transmembrane helix</keyword>
<protein>
    <submittedName>
        <fullName evidence="3">Uncharacterized protein</fullName>
    </submittedName>
</protein>
<sequence>MIAGLLLLLLSLAGVVFGIFMALDPRNREAGVFFAIWWVPGVAASLGILMRDSVTFTIGVICFVVAGVALAVERSGAKRDSKSRRTASAGAKKRPVHERAKRRLKDTVEKYRKALS</sequence>
<dbReference type="AlphaFoldDB" id="A0A6J4Q224"/>